<evidence type="ECO:0000313" key="2">
    <source>
        <dbReference type="Proteomes" id="UP000315736"/>
    </source>
</evidence>
<keyword evidence="2" id="KW-1185">Reference proteome</keyword>
<proteinExistence type="predicted"/>
<dbReference type="EMBL" id="VJNB01000003">
    <property type="protein sequence ID" value="TSE20593.1"/>
    <property type="molecule type" value="Genomic_DNA"/>
</dbReference>
<reference evidence="1 2" key="1">
    <citation type="submission" date="2019-07" db="EMBL/GenBank/DDBJ databases">
        <title>Tepidimonas alkaliphilus YIM 72238 draft genome.</title>
        <authorList>
            <person name="Da Costa M.S."/>
            <person name="Froufe H.J.C."/>
            <person name="Egas C."/>
            <person name="Albuquerque L."/>
        </authorList>
    </citation>
    <scope>NUCLEOTIDE SEQUENCE [LARGE SCALE GENOMIC DNA]</scope>
    <source>
        <strain evidence="1 2">YIM 72238</strain>
    </source>
</reference>
<dbReference type="OrthoDB" id="8566509at2"/>
<dbReference type="AlphaFoldDB" id="A0A554WAI8"/>
<sequence>MADDADLTQARIEREMDGLLRRRPSAPPPCGACLWCEAPLPAQRRWCDADCRDAWQRFEERAHARQARR</sequence>
<organism evidence="1 2">
    <name type="scientific">Tepidimonas alkaliphilus</name>
    <dbReference type="NCBI Taxonomy" id="2588942"/>
    <lineage>
        <taxon>Bacteria</taxon>
        <taxon>Pseudomonadati</taxon>
        <taxon>Pseudomonadota</taxon>
        <taxon>Betaproteobacteria</taxon>
        <taxon>Burkholderiales</taxon>
        <taxon>Tepidimonas</taxon>
    </lineage>
</organism>
<name>A0A554WAI8_9BURK</name>
<protein>
    <recommendedName>
        <fullName evidence="3">DUF2116 family Zn-ribbon domain-containing protein</fullName>
    </recommendedName>
</protein>
<gene>
    <name evidence="1" type="ORF">Talka_00945</name>
</gene>
<dbReference type="RefSeq" id="WP_143889966.1">
    <property type="nucleotide sequence ID" value="NZ_VJNB01000003.1"/>
</dbReference>
<dbReference type="Proteomes" id="UP000315736">
    <property type="component" value="Unassembled WGS sequence"/>
</dbReference>
<evidence type="ECO:0000313" key="1">
    <source>
        <dbReference type="EMBL" id="TSE20593.1"/>
    </source>
</evidence>
<evidence type="ECO:0008006" key="3">
    <source>
        <dbReference type="Google" id="ProtNLM"/>
    </source>
</evidence>
<comment type="caution">
    <text evidence="1">The sequence shown here is derived from an EMBL/GenBank/DDBJ whole genome shotgun (WGS) entry which is preliminary data.</text>
</comment>
<accession>A0A554WAI8</accession>